<reference evidence="2 3" key="1">
    <citation type="submission" date="2019-04" db="EMBL/GenBank/DDBJ databases">
        <title>Microbes associate with the intestines of laboratory mice.</title>
        <authorList>
            <person name="Navarre W."/>
            <person name="Wong E."/>
            <person name="Huang K."/>
            <person name="Tropini C."/>
            <person name="Ng K."/>
            <person name="Yu B."/>
        </authorList>
    </citation>
    <scope>NUCLEOTIDE SEQUENCE [LARGE SCALE GENOMIC DNA]</scope>
    <source>
        <strain evidence="2 3">NM62_B4-13</strain>
    </source>
</reference>
<comment type="caution">
    <text evidence="2">The sequence shown here is derived from an EMBL/GenBank/DDBJ whole genome shotgun (WGS) entry which is preliminary data.</text>
</comment>
<protein>
    <submittedName>
        <fullName evidence="2">Putative modified peptide</fullName>
    </submittedName>
</protein>
<accession>A0A4S2CTK8</accession>
<sequence>MHDSATPHRPACFHFHAVLSASRIASALRCRHPCRILQPHPPTRGHATFKSPLLWPLPIAGLPALPGALPRRHHASSVETSRMSSEKTPLSPADAIKLLDLLSSDADFRARFAASPAQALSEIDACLGEASVLCCLDGTLASPAEFEAAREALLDHLTRVTMFNNPHCFVTGEVDASLKRTP</sequence>
<dbReference type="AlphaFoldDB" id="A0A4S2CTK8"/>
<gene>
    <name evidence="2" type="ORF">E5352_16535</name>
</gene>
<dbReference type="EMBL" id="SRYW01000018">
    <property type="protein sequence ID" value="TGY32178.1"/>
    <property type="molecule type" value="Genomic_DNA"/>
</dbReference>
<name>A0A4S2CTK8_STEMA</name>
<feature type="region of interest" description="Disordered" evidence="1">
    <location>
        <begin position="70"/>
        <end position="89"/>
    </location>
</feature>
<evidence type="ECO:0000313" key="3">
    <source>
        <dbReference type="Proteomes" id="UP000306631"/>
    </source>
</evidence>
<dbReference type="NCBIfam" id="TIGR04509">
    <property type="entry name" value="mod_pep_NH_fam"/>
    <property type="match status" value="1"/>
</dbReference>
<proteinExistence type="predicted"/>
<evidence type="ECO:0000256" key="1">
    <source>
        <dbReference type="SAM" id="MobiDB-lite"/>
    </source>
</evidence>
<feature type="compositionally biased region" description="Polar residues" evidence="1">
    <location>
        <begin position="77"/>
        <end position="88"/>
    </location>
</feature>
<evidence type="ECO:0000313" key="2">
    <source>
        <dbReference type="EMBL" id="TGY32178.1"/>
    </source>
</evidence>
<dbReference type="Proteomes" id="UP000306631">
    <property type="component" value="Unassembled WGS sequence"/>
</dbReference>
<dbReference type="OrthoDB" id="6054513at2"/>
<organism evidence="2 3">
    <name type="scientific">Stenotrophomonas maltophilia</name>
    <name type="common">Pseudomonas maltophilia</name>
    <name type="synonym">Xanthomonas maltophilia</name>
    <dbReference type="NCBI Taxonomy" id="40324"/>
    <lineage>
        <taxon>Bacteria</taxon>
        <taxon>Pseudomonadati</taxon>
        <taxon>Pseudomonadota</taxon>
        <taxon>Gammaproteobacteria</taxon>
        <taxon>Lysobacterales</taxon>
        <taxon>Lysobacteraceae</taxon>
        <taxon>Stenotrophomonas</taxon>
        <taxon>Stenotrophomonas maltophilia group</taxon>
    </lineage>
</organism>
<dbReference type="InterPro" id="IPR030976">
    <property type="entry name" value="Mod_pep_NH_fam"/>
</dbReference>